<comment type="caution">
    <text evidence="2">The sequence shown here is derived from an EMBL/GenBank/DDBJ whole genome shotgun (WGS) entry which is preliminary data.</text>
</comment>
<dbReference type="AlphaFoldDB" id="A0A7W7DF83"/>
<name>A0A7W7DF83_9ACTN</name>
<keyword evidence="1" id="KW-0812">Transmembrane</keyword>
<protein>
    <submittedName>
        <fullName evidence="2">Putative membrane protein</fullName>
    </submittedName>
</protein>
<keyword evidence="1" id="KW-0472">Membrane</keyword>
<sequence length="89" mass="9934">MPFAHWGAAPWWPVLPLFWAAFWVTMATLFLRARGRGWSPRTAPWAPGGGTQVSPTAAAEKILAERYARGELGDDEYFQRLAVLRGGFD</sequence>
<evidence type="ECO:0000313" key="2">
    <source>
        <dbReference type="EMBL" id="MBB4705779.1"/>
    </source>
</evidence>
<dbReference type="EMBL" id="JACHND010000001">
    <property type="protein sequence ID" value="MBB4705779.1"/>
    <property type="molecule type" value="Genomic_DNA"/>
</dbReference>
<accession>A0A7W7DF83</accession>
<keyword evidence="3" id="KW-1185">Reference proteome</keyword>
<proteinExistence type="predicted"/>
<dbReference type="RefSeq" id="WP_184887716.1">
    <property type="nucleotide sequence ID" value="NZ_BOOV01000003.1"/>
</dbReference>
<gene>
    <name evidence="2" type="ORF">BJ982_007323</name>
</gene>
<organism evidence="2 3">
    <name type="scientific">Sphaerisporangium siamense</name>
    <dbReference type="NCBI Taxonomy" id="795645"/>
    <lineage>
        <taxon>Bacteria</taxon>
        <taxon>Bacillati</taxon>
        <taxon>Actinomycetota</taxon>
        <taxon>Actinomycetes</taxon>
        <taxon>Streptosporangiales</taxon>
        <taxon>Streptosporangiaceae</taxon>
        <taxon>Sphaerisporangium</taxon>
    </lineage>
</organism>
<dbReference type="Proteomes" id="UP000542210">
    <property type="component" value="Unassembled WGS sequence"/>
</dbReference>
<reference evidence="2 3" key="1">
    <citation type="submission" date="2020-08" db="EMBL/GenBank/DDBJ databases">
        <title>Sequencing the genomes of 1000 actinobacteria strains.</title>
        <authorList>
            <person name="Klenk H.-P."/>
        </authorList>
    </citation>
    <scope>NUCLEOTIDE SEQUENCE [LARGE SCALE GENOMIC DNA]</scope>
    <source>
        <strain evidence="2 3">DSM 45784</strain>
    </source>
</reference>
<evidence type="ECO:0000313" key="3">
    <source>
        <dbReference type="Proteomes" id="UP000542210"/>
    </source>
</evidence>
<evidence type="ECO:0000256" key="1">
    <source>
        <dbReference type="SAM" id="Phobius"/>
    </source>
</evidence>
<keyword evidence="1" id="KW-1133">Transmembrane helix</keyword>
<feature type="transmembrane region" description="Helical" evidence="1">
    <location>
        <begin position="12"/>
        <end position="31"/>
    </location>
</feature>